<dbReference type="InterPro" id="IPR050194">
    <property type="entry name" value="Glycosyltransferase_grp1"/>
</dbReference>
<protein>
    <submittedName>
        <fullName evidence="2">Glycosyltransferase family 4 protein</fullName>
        <ecNumber evidence="2">2.4.-.-</ecNumber>
    </submittedName>
</protein>
<evidence type="ECO:0000313" key="3">
    <source>
        <dbReference type="Proteomes" id="UP001410394"/>
    </source>
</evidence>
<dbReference type="EC" id="2.4.-.-" evidence="2"/>
<evidence type="ECO:0000259" key="1">
    <source>
        <dbReference type="Pfam" id="PF13439"/>
    </source>
</evidence>
<dbReference type="RefSeq" id="WP_345919675.1">
    <property type="nucleotide sequence ID" value="NZ_JBDIVE010000004.1"/>
</dbReference>
<keyword evidence="2" id="KW-0808">Transferase</keyword>
<accession>A0ABU9YYV5</accession>
<proteinExistence type="predicted"/>
<gene>
    <name evidence="2" type="ORF">ABDB84_10350</name>
</gene>
<dbReference type="Gene3D" id="3.40.50.2000">
    <property type="entry name" value="Glycogen Phosphorylase B"/>
    <property type="match status" value="2"/>
</dbReference>
<organism evidence="2 3">
    <name type="scientific">Uliginosibacterium sediminicola</name>
    <dbReference type="NCBI Taxonomy" id="2024550"/>
    <lineage>
        <taxon>Bacteria</taxon>
        <taxon>Pseudomonadati</taxon>
        <taxon>Pseudomonadota</taxon>
        <taxon>Betaproteobacteria</taxon>
        <taxon>Rhodocyclales</taxon>
        <taxon>Zoogloeaceae</taxon>
        <taxon>Uliginosibacterium</taxon>
    </lineage>
</organism>
<reference evidence="2 3" key="1">
    <citation type="journal article" date="2018" name="Int. J. Syst. Evol. Microbiol.">
        <title>Uliginosibacterium sediminicola sp. nov., isolated from freshwater sediment.</title>
        <authorList>
            <person name="Hwang W.M."/>
            <person name="Kim S.M."/>
            <person name="Kang K."/>
            <person name="Ahn T.Y."/>
        </authorList>
    </citation>
    <scope>NUCLEOTIDE SEQUENCE [LARGE SCALE GENOMIC DNA]</scope>
    <source>
        <strain evidence="2 3">M1-21</strain>
    </source>
</reference>
<dbReference type="Pfam" id="PF13439">
    <property type="entry name" value="Glyco_transf_4"/>
    <property type="match status" value="1"/>
</dbReference>
<dbReference type="EMBL" id="JBDIVE010000004">
    <property type="protein sequence ID" value="MEN3068882.1"/>
    <property type="molecule type" value="Genomic_DNA"/>
</dbReference>
<name>A0ABU9YYV5_9RHOO</name>
<comment type="caution">
    <text evidence="2">The sequence shown here is derived from an EMBL/GenBank/DDBJ whole genome shotgun (WGS) entry which is preliminary data.</text>
</comment>
<dbReference type="CDD" id="cd03801">
    <property type="entry name" value="GT4_PimA-like"/>
    <property type="match status" value="1"/>
</dbReference>
<keyword evidence="3" id="KW-1185">Reference proteome</keyword>
<dbReference type="InterPro" id="IPR028098">
    <property type="entry name" value="Glyco_trans_4-like_N"/>
</dbReference>
<evidence type="ECO:0000313" key="2">
    <source>
        <dbReference type="EMBL" id="MEN3068882.1"/>
    </source>
</evidence>
<dbReference type="Proteomes" id="UP001410394">
    <property type="component" value="Unassembled WGS sequence"/>
</dbReference>
<keyword evidence="2" id="KW-0328">Glycosyltransferase</keyword>
<dbReference type="GO" id="GO:0016757">
    <property type="term" value="F:glycosyltransferase activity"/>
    <property type="evidence" value="ECO:0007669"/>
    <property type="project" value="UniProtKB-KW"/>
</dbReference>
<dbReference type="SUPFAM" id="SSF53756">
    <property type="entry name" value="UDP-Glycosyltransferase/glycogen phosphorylase"/>
    <property type="match status" value="1"/>
</dbReference>
<dbReference type="PANTHER" id="PTHR45947">
    <property type="entry name" value="SULFOQUINOVOSYL TRANSFERASE SQD2"/>
    <property type="match status" value="1"/>
</dbReference>
<feature type="domain" description="Glycosyltransferase subfamily 4-like N-terminal" evidence="1">
    <location>
        <begin position="18"/>
        <end position="176"/>
    </location>
</feature>
<sequence length="372" mass="40045">MTPHRRLHIVHTEASCGWGGQEIRILEESRGLIARGHRVTIVAPASSNIFKRAAQWGVPAVALPLTKKRLGPLLALRRWLAVHAHDIDVLNTHSSTDSWLAALAVRMLPGAARLPIVRTRHISAPVHASAANRWLYARVARHVVTTGEQLRRELIDNLGVASEAATSIPTGIDTTRFAPGDKLAARAQVGLAADAFWVGIVATLRSWKGHSYLLEALAALPDSIRLVIVGDGPQREALRQKVAALGLEARVHFAGEQKDVAPWLRALDVFALPSYANEGVSQSVMQAMASGLPVVTTAVGSMRDIIDNRHTGLLVTPKDATALADAIAALHADPAAAQLLGERAHAFALERCGLSRMLDRMESIFMSAARAR</sequence>
<dbReference type="Pfam" id="PF13692">
    <property type="entry name" value="Glyco_trans_1_4"/>
    <property type="match status" value="1"/>
</dbReference>
<dbReference type="PANTHER" id="PTHR45947:SF3">
    <property type="entry name" value="SULFOQUINOVOSYL TRANSFERASE SQD2"/>
    <property type="match status" value="1"/>
</dbReference>